<comment type="caution">
    <text evidence="2">The sequence shown here is derived from an EMBL/GenBank/DDBJ whole genome shotgun (WGS) entry which is preliminary data.</text>
</comment>
<reference evidence="3" key="2">
    <citation type="submission" date="2015-07" db="EMBL/GenBank/DDBJ databases">
        <title>Contrasting host-pathogen interactions and genome evolution in two generalist and specialist microsporidian pathogens of mosquitoes.</title>
        <authorList>
            <consortium name="The Broad Institute Genomics Platform"/>
            <consortium name="The Broad Institute Genome Sequencing Center for Infectious Disease"/>
            <person name="Cuomo C.A."/>
            <person name="Sanscrainte N.D."/>
            <person name="Goldberg J.M."/>
            <person name="Heiman D."/>
            <person name="Young S."/>
            <person name="Zeng Q."/>
            <person name="Becnel J.J."/>
            <person name="Birren B.W."/>
        </authorList>
    </citation>
    <scope>NUCLEOTIDE SEQUENCE [LARGE SCALE GENOMIC DNA]</scope>
    <source>
        <strain evidence="3">USNM 41457</strain>
    </source>
</reference>
<name>J9D3E0_EDHAE</name>
<protein>
    <submittedName>
        <fullName evidence="2">Uncharacterized protein</fullName>
    </submittedName>
</protein>
<dbReference type="Proteomes" id="UP000003163">
    <property type="component" value="Unassembled WGS sequence"/>
</dbReference>
<sequence>MHNAKKSVRVGGKNAPRTSAKKKPKVTLETTLEKFKKDTIEIKAESCFFSVENEQICYNAPKLKAIHDKKKTPFVFFLTGDQEDTKDLDEFQAQREKQLSEANMSESMYNDLQNDISNIQMELTRDISESKDDRCVKSGCEENCLCVKDDVDNINTGLKTLSIDGDMSNSSVSTFSTDSPVVKTKKFEEFVAGYVNPETQSGEMIYKEEKEVYGDCAIGQVSESISINEIEKKVTTTDFKEVNDMKIIETVTEKTDLKSARVGNLKAEELNVKQCVKVQTVDKDGKITETFNTKKMEIDEVQGDDFAAINIEVKDDKMKSDANTDKKKITKKK</sequence>
<dbReference type="InParanoid" id="J9D3E0"/>
<evidence type="ECO:0000256" key="1">
    <source>
        <dbReference type="SAM" id="MobiDB-lite"/>
    </source>
</evidence>
<proteinExistence type="predicted"/>
<reference evidence="2 3" key="1">
    <citation type="submission" date="2011-08" db="EMBL/GenBank/DDBJ databases">
        <authorList>
            <person name="Liu Z.J."/>
            <person name="Shi F.L."/>
            <person name="Lu J.Q."/>
            <person name="Li M."/>
            <person name="Wang Z.L."/>
        </authorList>
    </citation>
    <scope>NUCLEOTIDE SEQUENCE [LARGE SCALE GENOMIC DNA]</scope>
    <source>
        <strain evidence="2 3">USNM 41457</strain>
    </source>
</reference>
<evidence type="ECO:0000313" key="2">
    <source>
        <dbReference type="EMBL" id="EJW02054.1"/>
    </source>
</evidence>
<dbReference type="HOGENOM" id="CLU_834262_0_0_1"/>
<dbReference type="EMBL" id="AFBI03000093">
    <property type="protein sequence ID" value="EJW02054.1"/>
    <property type="molecule type" value="Genomic_DNA"/>
</dbReference>
<gene>
    <name evidence="2" type="ORF">EDEG_03504</name>
</gene>
<dbReference type="AlphaFoldDB" id="J9D3E0"/>
<organism evidence="2 3">
    <name type="scientific">Edhazardia aedis (strain USNM 41457)</name>
    <name type="common">Microsporidian parasite</name>
    <dbReference type="NCBI Taxonomy" id="1003232"/>
    <lineage>
        <taxon>Eukaryota</taxon>
        <taxon>Fungi</taxon>
        <taxon>Fungi incertae sedis</taxon>
        <taxon>Microsporidia</taxon>
        <taxon>Edhazardia</taxon>
    </lineage>
</organism>
<evidence type="ECO:0000313" key="3">
    <source>
        <dbReference type="Proteomes" id="UP000003163"/>
    </source>
</evidence>
<accession>J9D3E0</accession>
<dbReference type="VEuPathDB" id="MicrosporidiaDB:EDEG_03504"/>
<keyword evidence="3" id="KW-1185">Reference proteome</keyword>
<feature type="region of interest" description="Disordered" evidence="1">
    <location>
        <begin position="1"/>
        <end position="25"/>
    </location>
</feature>